<name>A0ABW5LAT8_9SPHI</name>
<keyword evidence="1" id="KW-0812">Transmembrane</keyword>
<gene>
    <name evidence="4" type="ORF">ACFSQW_21940</name>
</gene>
<comment type="caution">
    <text evidence="4">The sequence shown here is derived from an EMBL/GenBank/DDBJ whole genome shotgun (WGS) entry which is preliminary data.</text>
</comment>
<dbReference type="PROSITE" id="PS51257">
    <property type="entry name" value="PROKAR_LIPOPROTEIN"/>
    <property type="match status" value="1"/>
</dbReference>
<evidence type="ECO:0000259" key="3">
    <source>
        <dbReference type="Pfam" id="PF17127"/>
    </source>
</evidence>
<evidence type="ECO:0000313" key="4">
    <source>
        <dbReference type="EMBL" id="MFD2557067.1"/>
    </source>
</evidence>
<evidence type="ECO:0000256" key="1">
    <source>
        <dbReference type="SAM" id="Phobius"/>
    </source>
</evidence>
<feature type="domain" description="Thioredoxin-like fold" evidence="2">
    <location>
        <begin position="180"/>
        <end position="271"/>
    </location>
</feature>
<dbReference type="Pfam" id="PF17127">
    <property type="entry name" value="DUF5106"/>
    <property type="match status" value="1"/>
</dbReference>
<dbReference type="EMBL" id="JBHULD010000025">
    <property type="protein sequence ID" value="MFD2557067.1"/>
    <property type="molecule type" value="Genomic_DNA"/>
</dbReference>
<proteinExistence type="predicted"/>
<accession>A0ABW5LAT8</accession>
<dbReference type="RefSeq" id="WP_210354555.1">
    <property type="nucleotide sequence ID" value="NZ_JAEQMU010000002.1"/>
</dbReference>
<evidence type="ECO:0000259" key="2">
    <source>
        <dbReference type="Pfam" id="PF13905"/>
    </source>
</evidence>
<dbReference type="Pfam" id="PF13905">
    <property type="entry name" value="Thioredoxin_8"/>
    <property type="match status" value="1"/>
</dbReference>
<feature type="transmembrane region" description="Helical" evidence="1">
    <location>
        <begin position="6"/>
        <end position="27"/>
    </location>
</feature>
<dbReference type="Gene3D" id="3.40.30.10">
    <property type="entry name" value="Glutaredoxin"/>
    <property type="match status" value="1"/>
</dbReference>
<dbReference type="SUPFAM" id="SSF52833">
    <property type="entry name" value="Thioredoxin-like"/>
    <property type="match status" value="1"/>
</dbReference>
<keyword evidence="1" id="KW-0472">Membrane</keyword>
<organism evidence="4 5">
    <name type="scientific">Sphingobacterium tabacisoli</name>
    <dbReference type="NCBI Taxonomy" id="2044855"/>
    <lineage>
        <taxon>Bacteria</taxon>
        <taxon>Pseudomonadati</taxon>
        <taxon>Bacteroidota</taxon>
        <taxon>Sphingobacteriia</taxon>
        <taxon>Sphingobacteriales</taxon>
        <taxon>Sphingobacteriaceae</taxon>
        <taxon>Sphingobacterium</taxon>
    </lineage>
</organism>
<feature type="domain" description="DUF5106" evidence="3">
    <location>
        <begin position="40"/>
        <end position="150"/>
    </location>
</feature>
<keyword evidence="5" id="KW-1185">Reference proteome</keyword>
<dbReference type="InterPro" id="IPR036249">
    <property type="entry name" value="Thioredoxin-like_sf"/>
</dbReference>
<sequence length="289" mass="34256">MVKQKYYRFISFFQYVLLFVVMGSMLLSCHKREGSAALNFWDDVDFSLKDTGAQKELLDSLLVDFIILLDEAPPRDVNKAIYRAMTKGKENPFTFQYFIKQFDYHLYSPNSVLRNDLYYEEVLKYIVSSNGINLTDKVRYKNRLELVVQNQKGKKANNFTYLQSTGLERDLYSLKNTCKIIVFYDPYCNTCRNMLSKLELMNRVLKRSRKKKVKILTVCAVGEESDWRGYEAEFPRSWINGYNKEEEIIRNNLYDLKAFPTFYLIDEDNRVLLKDTDIKHVKDYISSWT</sequence>
<protein>
    <submittedName>
        <fullName evidence="4">DUF5106 domain-containing protein</fullName>
    </submittedName>
</protein>
<reference evidence="5" key="1">
    <citation type="journal article" date="2019" name="Int. J. Syst. Evol. Microbiol.">
        <title>The Global Catalogue of Microorganisms (GCM) 10K type strain sequencing project: providing services to taxonomists for standard genome sequencing and annotation.</title>
        <authorList>
            <consortium name="The Broad Institute Genomics Platform"/>
            <consortium name="The Broad Institute Genome Sequencing Center for Infectious Disease"/>
            <person name="Wu L."/>
            <person name="Ma J."/>
        </authorList>
    </citation>
    <scope>NUCLEOTIDE SEQUENCE [LARGE SCALE GENOMIC DNA]</scope>
    <source>
        <strain evidence="5">KCTC 52298</strain>
    </source>
</reference>
<dbReference type="InterPro" id="IPR012336">
    <property type="entry name" value="Thioredoxin-like_fold"/>
</dbReference>
<keyword evidence="1" id="KW-1133">Transmembrane helix</keyword>
<dbReference type="Proteomes" id="UP001597440">
    <property type="component" value="Unassembled WGS sequence"/>
</dbReference>
<evidence type="ECO:0000313" key="5">
    <source>
        <dbReference type="Proteomes" id="UP001597440"/>
    </source>
</evidence>
<dbReference type="InterPro" id="IPR033395">
    <property type="entry name" value="DUF5106"/>
</dbReference>